<accession>A0A1C3K651</accession>
<organism evidence="1 3">
    <name type="scientific">Orrella dioscoreae</name>
    <dbReference type="NCBI Taxonomy" id="1851544"/>
    <lineage>
        <taxon>Bacteria</taxon>
        <taxon>Pseudomonadati</taxon>
        <taxon>Pseudomonadota</taxon>
        <taxon>Betaproteobacteria</taxon>
        <taxon>Burkholderiales</taxon>
        <taxon>Alcaligenaceae</taxon>
        <taxon>Orrella</taxon>
    </lineage>
</organism>
<keyword evidence="3" id="KW-1185">Reference proteome</keyword>
<protein>
    <submittedName>
        <fullName evidence="1">Uncharacterized protein</fullName>
    </submittedName>
</protein>
<dbReference type="EMBL" id="LT907988">
    <property type="protein sequence ID" value="SOE52573.1"/>
    <property type="molecule type" value="Genomic_DNA"/>
</dbReference>
<evidence type="ECO:0000313" key="1">
    <source>
        <dbReference type="EMBL" id="SBT26953.1"/>
    </source>
</evidence>
<reference evidence="1 3" key="1">
    <citation type="submission" date="2016-06" db="EMBL/GenBank/DDBJ databases">
        <authorList>
            <person name="Kjaerup R.B."/>
            <person name="Dalgaard T.S."/>
            <person name="Juul-Madsen H.R."/>
        </authorList>
    </citation>
    <scope>NUCLEOTIDE SEQUENCE [LARGE SCALE GENOMIC DNA]</scope>
    <source>
        <strain evidence="1">Orrdi1</strain>
    </source>
</reference>
<dbReference type="STRING" id="1851544.ODI_01078"/>
<reference evidence="2 3" key="2">
    <citation type="submission" date="2017-08" db="EMBL/GenBank/DDBJ databases">
        <authorList>
            <person name="de Groot N.N."/>
        </authorList>
    </citation>
    <scope>NUCLEOTIDE SEQUENCE [LARGE SCALE GENOMIC DNA]</scope>
    <source>
        <strain evidence="2">Orrdi1</strain>
    </source>
</reference>
<proteinExistence type="predicted"/>
<sequence length="40" mass="4611">MRRRHGAKQALRPCLKRRTPDYITGSRCGQTLICALRETP</sequence>
<dbReference type="Proteomes" id="UP000078558">
    <property type="component" value="Chromosome I"/>
</dbReference>
<gene>
    <name evidence="1" type="ORF">ODI_01078</name>
    <name evidence="2" type="ORF">ODI_R4301</name>
</gene>
<dbReference type="KEGG" id="odi:ODI_R4301"/>
<evidence type="ECO:0000313" key="2">
    <source>
        <dbReference type="EMBL" id="SOE52573.1"/>
    </source>
</evidence>
<dbReference type="EMBL" id="FLRC01000044">
    <property type="protein sequence ID" value="SBT26953.1"/>
    <property type="molecule type" value="Genomic_DNA"/>
</dbReference>
<dbReference type="AlphaFoldDB" id="A0A1C3K651"/>
<evidence type="ECO:0000313" key="3">
    <source>
        <dbReference type="Proteomes" id="UP000078558"/>
    </source>
</evidence>
<name>A0A1C3K651_9BURK</name>